<sequence length="279" mass="32206">MRKTEFMDLLKYYFRKSDKDDLKGILEDCEEQFRIGADEGKSEEEICCKLGHPKNIYRYYIGKPIVPEDNPKMPYTYDDPSDTEYMDDRTQQYNTPLHEKQNKAYDWENDPQRLRRRADSEQYYRQPYPAPNRHIPGEDPSSYRDAYDSHGYRTPPQSRYRAAPPYPNESDDEEFQWGKDSALSPATMIVNPFMQIIGTLFHILGGFLFIFFAVSIVGSIAITSMPLYLYSDLLPLPTITLKTLVFANLAILFAAMSAMYAGSACQNTGKSNQRKKGRG</sequence>
<dbReference type="OrthoDB" id="9804829at2"/>
<gene>
    <name evidence="3" type="ORF">SAMN05660299_02271</name>
</gene>
<organism evidence="3 4">
    <name type="scientific">Megasphaera paucivorans</name>
    <dbReference type="NCBI Taxonomy" id="349095"/>
    <lineage>
        <taxon>Bacteria</taxon>
        <taxon>Bacillati</taxon>
        <taxon>Bacillota</taxon>
        <taxon>Negativicutes</taxon>
        <taxon>Veillonellales</taxon>
        <taxon>Veillonellaceae</taxon>
        <taxon>Megasphaera</taxon>
    </lineage>
</organism>
<evidence type="ECO:0000313" key="4">
    <source>
        <dbReference type="Proteomes" id="UP000199309"/>
    </source>
</evidence>
<evidence type="ECO:0000313" key="3">
    <source>
        <dbReference type="EMBL" id="SDN18398.1"/>
    </source>
</evidence>
<keyword evidence="2" id="KW-0812">Transmembrane</keyword>
<feature type="compositionally biased region" description="Basic and acidic residues" evidence="1">
    <location>
        <begin position="135"/>
        <end position="151"/>
    </location>
</feature>
<proteinExistence type="predicted"/>
<name>A0A1G9ZA79_9FIRM</name>
<evidence type="ECO:0000256" key="1">
    <source>
        <dbReference type="SAM" id="MobiDB-lite"/>
    </source>
</evidence>
<accession>A0A1G9ZA79</accession>
<keyword evidence="2" id="KW-1133">Transmembrane helix</keyword>
<protein>
    <recommendedName>
        <fullName evidence="5">DUF1700 domain-containing protein</fullName>
    </recommendedName>
</protein>
<evidence type="ECO:0008006" key="5">
    <source>
        <dbReference type="Google" id="ProtNLM"/>
    </source>
</evidence>
<dbReference type="EMBL" id="FNHQ01000029">
    <property type="protein sequence ID" value="SDN18398.1"/>
    <property type="molecule type" value="Genomic_DNA"/>
</dbReference>
<dbReference type="RefSeq" id="WP_091652001.1">
    <property type="nucleotide sequence ID" value="NZ_FNHQ01000029.1"/>
</dbReference>
<reference evidence="3 4" key="1">
    <citation type="submission" date="2016-10" db="EMBL/GenBank/DDBJ databases">
        <authorList>
            <person name="de Groot N.N."/>
        </authorList>
    </citation>
    <scope>NUCLEOTIDE SEQUENCE [LARGE SCALE GENOMIC DNA]</scope>
    <source>
        <strain evidence="3 4">DSM 16981</strain>
    </source>
</reference>
<dbReference type="Proteomes" id="UP000199309">
    <property type="component" value="Unassembled WGS sequence"/>
</dbReference>
<keyword evidence="4" id="KW-1185">Reference proteome</keyword>
<keyword evidence="2" id="KW-0472">Membrane</keyword>
<feature type="transmembrane region" description="Helical" evidence="2">
    <location>
        <begin position="245"/>
        <end position="265"/>
    </location>
</feature>
<dbReference type="STRING" id="349095.SAMN05660299_02271"/>
<feature type="region of interest" description="Disordered" evidence="1">
    <location>
        <begin position="68"/>
        <end position="87"/>
    </location>
</feature>
<evidence type="ECO:0000256" key="2">
    <source>
        <dbReference type="SAM" id="Phobius"/>
    </source>
</evidence>
<feature type="transmembrane region" description="Helical" evidence="2">
    <location>
        <begin position="200"/>
        <end position="225"/>
    </location>
</feature>
<feature type="region of interest" description="Disordered" evidence="1">
    <location>
        <begin position="118"/>
        <end position="175"/>
    </location>
</feature>
<dbReference type="AlphaFoldDB" id="A0A1G9ZA79"/>